<feature type="region of interest" description="Disordered" evidence="1">
    <location>
        <begin position="55"/>
        <end position="126"/>
    </location>
</feature>
<dbReference type="PANTHER" id="PTHR22198">
    <property type="entry name" value="FERM DOMAIN-CONTAINING PROTEIN"/>
    <property type="match status" value="1"/>
</dbReference>
<feature type="compositionally biased region" description="Polar residues" evidence="1">
    <location>
        <begin position="86"/>
        <end position="100"/>
    </location>
</feature>
<feature type="region of interest" description="Disordered" evidence="1">
    <location>
        <begin position="193"/>
        <end position="229"/>
    </location>
</feature>
<protein>
    <submittedName>
        <fullName evidence="4">Uncharacterized protein LOC106459281</fullName>
    </submittedName>
</protein>
<feature type="compositionally biased region" description="Basic and acidic residues" evidence="1">
    <location>
        <begin position="103"/>
        <end position="113"/>
    </location>
</feature>
<dbReference type="PANTHER" id="PTHR22198:SF1">
    <property type="entry name" value="FERM DOMAIN-CONTAINING PROTEIN"/>
    <property type="match status" value="1"/>
</dbReference>
<feature type="domain" description="DUF7153" evidence="2">
    <location>
        <begin position="328"/>
        <end position="500"/>
    </location>
</feature>
<evidence type="ECO:0000313" key="3">
    <source>
        <dbReference type="Proteomes" id="UP000694941"/>
    </source>
</evidence>
<dbReference type="InterPro" id="IPR055577">
    <property type="entry name" value="DUF7153"/>
</dbReference>
<evidence type="ECO:0000259" key="2">
    <source>
        <dbReference type="Pfam" id="PF23672"/>
    </source>
</evidence>
<evidence type="ECO:0000256" key="1">
    <source>
        <dbReference type="SAM" id="MobiDB-lite"/>
    </source>
</evidence>
<proteinExistence type="predicted"/>
<dbReference type="RefSeq" id="XP_022241436.1">
    <property type="nucleotide sequence ID" value="XM_022385728.1"/>
</dbReference>
<dbReference type="GeneID" id="106459281"/>
<sequence>MPFTATPTLLMDSHSVPVQNKLEVRKCFKLTLMASFTKHLSTHVYFHMDRTGSQRKTGTGSGFSGFVQEAPPISNNGKSRNKENNSQHPGGRSNHLQRNYYSGEREFSARSRIPDTQSSMMGREHSRPDYDDFDIFCQSPTMLSPELTARDKNRRKLWRRSKDSFELKAGDIFKPSSYLSSRFSETTLDHDIKRTQQQLPGQYVQKRKGDVRPPRHSPSTAAVDERQEGSTVQEVRDCFIIPTHLMSRFMPFHHESSLSLPSQALSMMKITDPKICIIFDFGENTSFGSQDLPSPTTALDPPPKDWLMIQLSRQQKQLGWIQESLTASEGMLLMNVEQHSQFPFITYLVLNTNHSDPRRLVSELENNYLPSSCQDQLHHIAGYEEVATIARPPIDMLPKAPTTNKTGYIISAFRVFPGEDREKLERSWLMWTGARLIYKRLPRLLGLRRITFHKKICPERGITYVLLCECAALMERVTEACVFVDQLRARCCGYTALYRVVDIF</sequence>
<dbReference type="Pfam" id="PF23672">
    <property type="entry name" value="DUF7153"/>
    <property type="match status" value="1"/>
</dbReference>
<accession>A0ABM1SCT1</accession>
<dbReference type="Proteomes" id="UP000694941">
    <property type="component" value="Unplaced"/>
</dbReference>
<gene>
    <name evidence="4" type="primary">LOC106459281</name>
</gene>
<reference evidence="4" key="1">
    <citation type="submission" date="2025-08" db="UniProtKB">
        <authorList>
            <consortium name="RefSeq"/>
        </authorList>
    </citation>
    <scope>IDENTIFICATION</scope>
    <source>
        <tissue evidence="4">Muscle</tissue>
    </source>
</reference>
<name>A0ABM1SCT1_LIMPO</name>
<keyword evidence="3" id="KW-1185">Reference proteome</keyword>
<evidence type="ECO:0000313" key="4">
    <source>
        <dbReference type="RefSeq" id="XP_022241436.1"/>
    </source>
</evidence>
<organism evidence="3 4">
    <name type="scientific">Limulus polyphemus</name>
    <name type="common">Atlantic horseshoe crab</name>
    <dbReference type="NCBI Taxonomy" id="6850"/>
    <lineage>
        <taxon>Eukaryota</taxon>
        <taxon>Metazoa</taxon>
        <taxon>Ecdysozoa</taxon>
        <taxon>Arthropoda</taxon>
        <taxon>Chelicerata</taxon>
        <taxon>Merostomata</taxon>
        <taxon>Xiphosura</taxon>
        <taxon>Limulidae</taxon>
        <taxon>Limulus</taxon>
    </lineage>
</organism>